<evidence type="ECO:0000259" key="2">
    <source>
        <dbReference type="Pfam" id="PF08327"/>
    </source>
</evidence>
<protein>
    <submittedName>
        <fullName evidence="3">Uncharacterized protein YndB with AHSA1/START domain</fullName>
    </submittedName>
</protein>
<dbReference type="Pfam" id="PF08327">
    <property type="entry name" value="AHSA1"/>
    <property type="match status" value="1"/>
</dbReference>
<keyword evidence="4" id="KW-1185">Reference proteome</keyword>
<reference evidence="3 4" key="1">
    <citation type="submission" date="2019-06" db="EMBL/GenBank/DDBJ databases">
        <title>Genome sequencing of plant associated microbes to promote plant fitness in Sorghum bicolor and Oryza sativa.</title>
        <authorList>
            <person name="Coleman-Derr D."/>
        </authorList>
    </citation>
    <scope>NUCLEOTIDE SEQUENCE [LARGE SCALE GENOMIC DNA]</scope>
    <source>
        <strain evidence="3 4">KV-663</strain>
    </source>
</reference>
<feature type="domain" description="Activator of Hsp90 ATPase homologue 1/2-like C-terminal" evidence="2">
    <location>
        <begin position="23"/>
        <end position="155"/>
    </location>
</feature>
<comment type="caution">
    <text evidence="3">The sequence shown here is derived from an EMBL/GenBank/DDBJ whole genome shotgun (WGS) entry which is preliminary data.</text>
</comment>
<proteinExistence type="inferred from homology"/>
<dbReference type="CDD" id="cd07826">
    <property type="entry name" value="SRPBCC_CalC_Aha1-like_9"/>
    <property type="match status" value="1"/>
</dbReference>
<evidence type="ECO:0000313" key="3">
    <source>
        <dbReference type="EMBL" id="TQM61913.1"/>
    </source>
</evidence>
<dbReference type="SUPFAM" id="SSF55961">
    <property type="entry name" value="Bet v1-like"/>
    <property type="match status" value="1"/>
</dbReference>
<dbReference type="Proteomes" id="UP000316747">
    <property type="component" value="Unassembled WGS sequence"/>
</dbReference>
<accession>A0A543HU90</accession>
<comment type="similarity">
    <text evidence="1">Belongs to the AHA1 family.</text>
</comment>
<dbReference type="RefSeq" id="WP_141843875.1">
    <property type="nucleotide sequence ID" value="NZ_VFPM01000002.1"/>
</dbReference>
<dbReference type="InterPro" id="IPR023393">
    <property type="entry name" value="START-like_dom_sf"/>
</dbReference>
<dbReference type="OrthoDB" id="5185819at2"/>
<evidence type="ECO:0000313" key="4">
    <source>
        <dbReference type="Proteomes" id="UP000316747"/>
    </source>
</evidence>
<dbReference type="InterPro" id="IPR013538">
    <property type="entry name" value="ASHA1/2-like_C"/>
</dbReference>
<sequence>MSNALTLDIPAGVPWIDFTREFDAPVEALWNAHRDPELVRQWLGPRGYEMDIERWDFTTGGGYRYVHRNPDGMEFGFHGTFHTIRDNDLAIQTFEFEGAPDEVAIEFMRFVDLGDGRCRLEGRSVGRTVEGRDMMVESGMEKGMSEGYERLDELVGQPAPAATTPAQA</sequence>
<evidence type="ECO:0000256" key="1">
    <source>
        <dbReference type="ARBA" id="ARBA00006817"/>
    </source>
</evidence>
<organism evidence="3 4">
    <name type="scientific">Humibacillus xanthopallidus</name>
    <dbReference type="NCBI Taxonomy" id="412689"/>
    <lineage>
        <taxon>Bacteria</taxon>
        <taxon>Bacillati</taxon>
        <taxon>Actinomycetota</taxon>
        <taxon>Actinomycetes</taxon>
        <taxon>Micrococcales</taxon>
        <taxon>Intrasporangiaceae</taxon>
        <taxon>Humibacillus</taxon>
    </lineage>
</organism>
<dbReference type="AlphaFoldDB" id="A0A543HU90"/>
<dbReference type="Gene3D" id="3.30.530.20">
    <property type="match status" value="1"/>
</dbReference>
<gene>
    <name evidence="3" type="ORF">FBY41_1934</name>
</gene>
<name>A0A543HU90_9MICO</name>
<dbReference type="EMBL" id="VFPM01000002">
    <property type="protein sequence ID" value="TQM61913.1"/>
    <property type="molecule type" value="Genomic_DNA"/>
</dbReference>